<dbReference type="EMBL" id="JBHTMU010000063">
    <property type="protein sequence ID" value="MFD1344685.1"/>
    <property type="molecule type" value="Genomic_DNA"/>
</dbReference>
<evidence type="ECO:0000313" key="3">
    <source>
        <dbReference type="Proteomes" id="UP001597135"/>
    </source>
</evidence>
<organism evidence="2 3">
    <name type="scientific">Litorisediminicola beolgyonensis</name>
    <dbReference type="NCBI Taxonomy" id="1173614"/>
    <lineage>
        <taxon>Bacteria</taxon>
        <taxon>Pseudomonadati</taxon>
        <taxon>Pseudomonadota</taxon>
        <taxon>Alphaproteobacteria</taxon>
        <taxon>Rhodobacterales</taxon>
        <taxon>Paracoccaceae</taxon>
        <taxon>Litorisediminicola</taxon>
    </lineage>
</organism>
<name>A0ABW3ZNJ5_9RHOB</name>
<accession>A0ABW3ZNJ5</accession>
<keyword evidence="1" id="KW-1133">Transmembrane helix</keyword>
<protein>
    <submittedName>
        <fullName evidence="2">Uncharacterized protein</fullName>
    </submittedName>
</protein>
<keyword evidence="1" id="KW-0472">Membrane</keyword>
<feature type="transmembrane region" description="Helical" evidence="1">
    <location>
        <begin position="49"/>
        <end position="69"/>
    </location>
</feature>
<dbReference type="Proteomes" id="UP001597135">
    <property type="component" value="Unassembled WGS sequence"/>
</dbReference>
<gene>
    <name evidence="2" type="ORF">ACFQ4E_19815</name>
</gene>
<reference evidence="3" key="1">
    <citation type="journal article" date="2019" name="Int. J. Syst. Evol. Microbiol.">
        <title>The Global Catalogue of Microorganisms (GCM) 10K type strain sequencing project: providing services to taxonomists for standard genome sequencing and annotation.</title>
        <authorList>
            <consortium name="The Broad Institute Genomics Platform"/>
            <consortium name="The Broad Institute Genome Sequencing Center for Infectious Disease"/>
            <person name="Wu L."/>
            <person name="Ma J."/>
        </authorList>
    </citation>
    <scope>NUCLEOTIDE SEQUENCE [LARGE SCALE GENOMIC DNA]</scope>
    <source>
        <strain evidence="3">CCUG 62953</strain>
    </source>
</reference>
<comment type="caution">
    <text evidence="2">The sequence shown here is derived from an EMBL/GenBank/DDBJ whole genome shotgun (WGS) entry which is preliminary data.</text>
</comment>
<keyword evidence="3" id="KW-1185">Reference proteome</keyword>
<keyword evidence="1" id="KW-0812">Transmembrane</keyword>
<evidence type="ECO:0000256" key="1">
    <source>
        <dbReference type="SAM" id="Phobius"/>
    </source>
</evidence>
<proteinExistence type="predicted"/>
<sequence length="114" mass="12788">MEASYKSFQRRQRKIERSHRKLAKGYTTRLNPETGNYEHAPNSEFARHMISPLIALTLGFFCFKAFLLVRLGTEDYAGHLAALENGSLSEQMGAVLMSLDPLTVTLADLASRVI</sequence>
<dbReference type="RefSeq" id="WP_386806261.1">
    <property type="nucleotide sequence ID" value="NZ_JBHTMU010000063.1"/>
</dbReference>
<evidence type="ECO:0000313" key="2">
    <source>
        <dbReference type="EMBL" id="MFD1344685.1"/>
    </source>
</evidence>